<dbReference type="EC" id="2.1.1.63" evidence="3"/>
<keyword evidence="6" id="KW-0808">Transferase</keyword>
<dbReference type="NCBIfam" id="TIGR00589">
    <property type="entry name" value="ogt"/>
    <property type="match status" value="1"/>
</dbReference>
<dbReference type="GeneID" id="30971143"/>
<evidence type="ECO:0000313" key="14">
    <source>
        <dbReference type="EMBL" id="OJK03226.1"/>
    </source>
</evidence>
<dbReference type="RefSeq" id="XP_020059565.1">
    <property type="nucleotide sequence ID" value="XM_020197329.1"/>
</dbReference>
<comment type="catalytic activity">
    <reaction evidence="11">
        <text>a 6-O-methyl-2'-deoxyguanosine in DNA + L-cysteinyl-[protein] = S-methyl-L-cysteinyl-[protein] + a 2'-deoxyguanosine in DNA</text>
        <dbReference type="Rhea" id="RHEA:24000"/>
        <dbReference type="Rhea" id="RHEA-COMP:10131"/>
        <dbReference type="Rhea" id="RHEA-COMP:10132"/>
        <dbReference type="Rhea" id="RHEA-COMP:11367"/>
        <dbReference type="Rhea" id="RHEA-COMP:11368"/>
        <dbReference type="ChEBI" id="CHEBI:29950"/>
        <dbReference type="ChEBI" id="CHEBI:82612"/>
        <dbReference type="ChEBI" id="CHEBI:85445"/>
        <dbReference type="ChEBI" id="CHEBI:85448"/>
        <dbReference type="EC" id="2.1.1.63"/>
    </reaction>
</comment>
<dbReference type="Gene3D" id="1.10.10.10">
    <property type="entry name" value="Winged helix-like DNA-binding domain superfamily/Winged helix DNA-binding domain"/>
    <property type="match status" value="1"/>
</dbReference>
<evidence type="ECO:0000256" key="1">
    <source>
        <dbReference type="ARBA" id="ARBA00001286"/>
    </source>
</evidence>
<dbReference type="Proteomes" id="UP000184546">
    <property type="component" value="Unassembled WGS sequence"/>
</dbReference>
<evidence type="ECO:0000256" key="7">
    <source>
        <dbReference type="ARBA" id="ARBA00022763"/>
    </source>
</evidence>
<evidence type="ECO:0000259" key="13">
    <source>
        <dbReference type="Pfam" id="PF01035"/>
    </source>
</evidence>
<keyword evidence="8" id="KW-0234">DNA repair</keyword>
<evidence type="ECO:0000256" key="10">
    <source>
        <dbReference type="ARBA" id="ARBA00031621"/>
    </source>
</evidence>
<dbReference type="PANTHER" id="PTHR10815:SF13">
    <property type="entry name" value="METHYLATED-DNA--PROTEIN-CYSTEINE METHYLTRANSFERASE"/>
    <property type="match status" value="1"/>
</dbReference>
<dbReference type="PROSITE" id="PS00374">
    <property type="entry name" value="MGMT"/>
    <property type="match status" value="1"/>
</dbReference>
<keyword evidence="7" id="KW-0227">DNA damage</keyword>
<dbReference type="VEuPathDB" id="FungiDB:ASPACDRAFT_1853791"/>
<proteinExistence type="inferred from homology"/>
<dbReference type="SUPFAM" id="SSF46767">
    <property type="entry name" value="Methylated DNA-protein cysteine methyltransferase, C-terminal domain"/>
    <property type="match status" value="1"/>
</dbReference>
<evidence type="ECO:0000256" key="3">
    <source>
        <dbReference type="ARBA" id="ARBA00011918"/>
    </source>
</evidence>
<dbReference type="InterPro" id="IPR001497">
    <property type="entry name" value="MethylDNA_cys_MeTrfase_AS"/>
</dbReference>
<dbReference type="CDD" id="cd06445">
    <property type="entry name" value="ATase"/>
    <property type="match status" value="1"/>
</dbReference>
<evidence type="ECO:0000256" key="8">
    <source>
        <dbReference type="ARBA" id="ARBA00023204"/>
    </source>
</evidence>
<dbReference type="STRING" id="690307.A0A1L9X453"/>
<keyword evidence="15" id="KW-1185">Reference proteome</keyword>
<evidence type="ECO:0000256" key="11">
    <source>
        <dbReference type="ARBA" id="ARBA00049348"/>
    </source>
</evidence>
<evidence type="ECO:0000256" key="6">
    <source>
        <dbReference type="ARBA" id="ARBA00022679"/>
    </source>
</evidence>
<dbReference type="GO" id="GO:0006281">
    <property type="term" value="P:DNA repair"/>
    <property type="evidence" value="ECO:0007669"/>
    <property type="project" value="UniProtKB-KW"/>
</dbReference>
<dbReference type="GO" id="GO:0003908">
    <property type="term" value="F:methylated-DNA-[protein]-cysteine S-methyltransferase activity"/>
    <property type="evidence" value="ECO:0007669"/>
    <property type="project" value="UniProtKB-EC"/>
</dbReference>
<dbReference type="InterPro" id="IPR036217">
    <property type="entry name" value="MethylDNA_cys_MeTrfase_DNAb"/>
</dbReference>
<sequence length="165" mass="17453">MPTPKPTTKTTKAPNPKTQAQTPSLAPTTTTTTTTSNPTRNKTLHRIRTHPTLPPHRRNIYMTLLTVPAGRWTTYAALARHLGTSPRAVGAAMRLNPFAPEVPCHRVLGGGGRLLVGYSGGPGAGAGRARDGVGMKRRLLEEEGVVFDGEGRAGGVCYVDFGEGS</sequence>
<reference evidence="15" key="1">
    <citation type="journal article" date="2017" name="Genome Biol.">
        <title>Comparative genomics reveals high biological diversity and specific adaptations in the industrially and medically important fungal genus Aspergillus.</title>
        <authorList>
            <person name="de Vries R.P."/>
            <person name="Riley R."/>
            <person name="Wiebenga A."/>
            <person name="Aguilar-Osorio G."/>
            <person name="Amillis S."/>
            <person name="Uchima C.A."/>
            <person name="Anderluh G."/>
            <person name="Asadollahi M."/>
            <person name="Askin M."/>
            <person name="Barry K."/>
            <person name="Battaglia E."/>
            <person name="Bayram O."/>
            <person name="Benocci T."/>
            <person name="Braus-Stromeyer S.A."/>
            <person name="Caldana C."/>
            <person name="Canovas D."/>
            <person name="Cerqueira G.C."/>
            <person name="Chen F."/>
            <person name="Chen W."/>
            <person name="Choi C."/>
            <person name="Clum A."/>
            <person name="Dos Santos R.A."/>
            <person name="Damasio A.R."/>
            <person name="Diallinas G."/>
            <person name="Emri T."/>
            <person name="Fekete E."/>
            <person name="Flipphi M."/>
            <person name="Freyberg S."/>
            <person name="Gallo A."/>
            <person name="Gournas C."/>
            <person name="Habgood R."/>
            <person name="Hainaut M."/>
            <person name="Harispe M.L."/>
            <person name="Henrissat B."/>
            <person name="Hilden K.S."/>
            <person name="Hope R."/>
            <person name="Hossain A."/>
            <person name="Karabika E."/>
            <person name="Karaffa L."/>
            <person name="Karanyi Z."/>
            <person name="Krasevec N."/>
            <person name="Kuo A."/>
            <person name="Kusch H."/>
            <person name="LaButti K."/>
            <person name="Lagendijk E.L."/>
            <person name="Lapidus A."/>
            <person name="Levasseur A."/>
            <person name="Lindquist E."/>
            <person name="Lipzen A."/>
            <person name="Logrieco A.F."/>
            <person name="MacCabe A."/>
            <person name="Maekelae M.R."/>
            <person name="Malavazi I."/>
            <person name="Melin P."/>
            <person name="Meyer V."/>
            <person name="Mielnichuk N."/>
            <person name="Miskei M."/>
            <person name="Molnar A.P."/>
            <person name="Mule G."/>
            <person name="Ngan C.Y."/>
            <person name="Orejas M."/>
            <person name="Orosz E."/>
            <person name="Ouedraogo J.P."/>
            <person name="Overkamp K.M."/>
            <person name="Park H.-S."/>
            <person name="Perrone G."/>
            <person name="Piumi F."/>
            <person name="Punt P.J."/>
            <person name="Ram A.F."/>
            <person name="Ramon A."/>
            <person name="Rauscher S."/>
            <person name="Record E."/>
            <person name="Riano-Pachon D.M."/>
            <person name="Robert V."/>
            <person name="Roehrig J."/>
            <person name="Ruller R."/>
            <person name="Salamov A."/>
            <person name="Salih N.S."/>
            <person name="Samson R.A."/>
            <person name="Sandor E."/>
            <person name="Sanguinetti M."/>
            <person name="Schuetze T."/>
            <person name="Sepcic K."/>
            <person name="Shelest E."/>
            <person name="Sherlock G."/>
            <person name="Sophianopoulou V."/>
            <person name="Squina F.M."/>
            <person name="Sun H."/>
            <person name="Susca A."/>
            <person name="Todd R.B."/>
            <person name="Tsang A."/>
            <person name="Unkles S.E."/>
            <person name="van de Wiele N."/>
            <person name="van Rossen-Uffink D."/>
            <person name="Oliveira J.V."/>
            <person name="Vesth T.C."/>
            <person name="Visser J."/>
            <person name="Yu J.-H."/>
            <person name="Zhou M."/>
            <person name="Andersen M.R."/>
            <person name="Archer D.B."/>
            <person name="Baker S.E."/>
            <person name="Benoit I."/>
            <person name="Brakhage A.A."/>
            <person name="Braus G.H."/>
            <person name="Fischer R."/>
            <person name="Frisvad J.C."/>
            <person name="Goldman G.H."/>
            <person name="Houbraken J."/>
            <person name="Oakley B."/>
            <person name="Pocsi I."/>
            <person name="Scazzocchio C."/>
            <person name="Seiboth B."/>
            <person name="vanKuyk P.A."/>
            <person name="Wortman J."/>
            <person name="Dyer P.S."/>
            <person name="Grigoriev I.V."/>
        </authorList>
    </citation>
    <scope>NUCLEOTIDE SEQUENCE [LARGE SCALE GENOMIC DNA]</scope>
    <source>
        <strain evidence="15">ATCC 16872 / CBS 172.66 / WB 5094</strain>
    </source>
</reference>
<accession>A0A1L9X453</accession>
<evidence type="ECO:0000313" key="15">
    <source>
        <dbReference type="Proteomes" id="UP000184546"/>
    </source>
</evidence>
<keyword evidence="5" id="KW-0489">Methyltransferase</keyword>
<dbReference type="PANTHER" id="PTHR10815">
    <property type="entry name" value="METHYLATED-DNA--PROTEIN-CYSTEINE METHYLTRANSFERASE"/>
    <property type="match status" value="1"/>
</dbReference>
<name>A0A1L9X453_ASPA1</name>
<evidence type="ECO:0000256" key="2">
    <source>
        <dbReference type="ARBA" id="ARBA00008711"/>
    </source>
</evidence>
<feature type="compositionally biased region" description="Low complexity" evidence="12">
    <location>
        <begin position="1"/>
        <end position="41"/>
    </location>
</feature>
<gene>
    <name evidence="14" type="ORF">ASPACDRAFT_1853791</name>
</gene>
<evidence type="ECO:0000256" key="9">
    <source>
        <dbReference type="ARBA" id="ARBA00030795"/>
    </source>
</evidence>
<comment type="catalytic activity">
    <reaction evidence="1">
        <text>a 4-O-methyl-thymidine in DNA + L-cysteinyl-[protein] = a thymidine in DNA + S-methyl-L-cysteinyl-[protein]</text>
        <dbReference type="Rhea" id="RHEA:53428"/>
        <dbReference type="Rhea" id="RHEA-COMP:10131"/>
        <dbReference type="Rhea" id="RHEA-COMP:10132"/>
        <dbReference type="Rhea" id="RHEA-COMP:13555"/>
        <dbReference type="Rhea" id="RHEA-COMP:13556"/>
        <dbReference type="ChEBI" id="CHEBI:29950"/>
        <dbReference type="ChEBI" id="CHEBI:82612"/>
        <dbReference type="ChEBI" id="CHEBI:137386"/>
        <dbReference type="ChEBI" id="CHEBI:137387"/>
        <dbReference type="EC" id="2.1.1.63"/>
    </reaction>
</comment>
<dbReference type="AlphaFoldDB" id="A0A1L9X453"/>
<dbReference type="GO" id="GO:0032259">
    <property type="term" value="P:methylation"/>
    <property type="evidence" value="ECO:0007669"/>
    <property type="project" value="UniProtKB-KW"/>
</dbReference>
<dbReference type="EMBL" id="KV878972">
    <property type="protein sequence ID" value="OJK03226.1"/>
    <property type="molecule type" value="Genomic_DNA"/>
</dbReference>
<evidence type="ECO:0000256" key="4">
    <source>
        <dbReference type="ARBA" id="ARBA00015377"/>
    </source>
</evidence>
<dbReference type="Pfam" id="PF01035">
    <property type="entry name" value="DNA_binding_1"/>
    <property type="match status" value="1"/>
</dbReference>
<evidence type="ECO:0000256" key="5">
    <source>
        <dbReference type="ARBA" id="ARBA00022603"/>
    </source>
</evidence>
<dbReference type="InterPro" id="IPR036388">
    <property type="entry name" value="WH-like_DNA-bd_sf"/>
</dbReference>
<dbReference type="InterPro" id="IPR014048">
    <property type="entry name" value="MethylDNA_cys_MeTrfase_DNA-bd"/>
</dbReference>
<evidence type="ECO:0000256" key="12">
    <source>
        <dbReference type="SAM" id="MobiDB-lite"/>
    </source>
</evidence>
<organism evidence="14 15">
    <name type="scientific">Aspergillus aculeatus (strain ATCC 16872 / CBS 172.66 / WB 5094)</name>
    <dbReference type="NCBI Taxonomy" id="690307"/>
    <lineage>
        <taxon>Eukaryota</taxon>
        <taxon>Fungi</taxon>
        <taxon>Dikarya</taxon>
        <taxon>Ascomycota</taxon>
        <taxon>Pezizomycotina</taxon>
        <taxon>Eurotiomycetes</taxon>
        <taxon>Eurotiomycetidae</taxon>
        <taxon>Eurotiales</taxon>
        <taxon>Aspergillaceae</taxon>
        <taxon>Aspergillus</taxon>
        <taxon>Aspergillus subgen. Circumdati</taxon>
    </lineage>
</organism>
<feature type="domain" description="Methylated-DNA-[protein]-cysteine S-methyltransferase DNA binding" evidence="13">
    <location>
        <begin position="57"/>
        <end position="145"/>
    </location>
</feature>
<protein>
    <recommendedName>
        <fullName evidence="4">Methylated-DNA--protein-cysteine methyltransferase</fullName>
        <ecNumber evidence="3">2.1.1.63</ecNumber>
    </recommendedName>
    <alternativeName>
        <fullName evidence="9">6-O-methylguanine-DNA methyltransferase</fullName>
    </alternativeName>
    <alternativeName>
        <fullName evidence="10">O-6-methylguanine-DNA-alkyltransferase</fullName>
    </alternativeName>
</protein>
<dbReference type="OrthoDB" id="1907495at2759"/>
<dbReference type="OMA" id="GGYKGSW"/>
<feature type="region of interest" description="Disordered" evidence="12">
    <location>
        <begin position="1"/>
        <end position="43"/>
    </location>
</feature>
<comment type="similarity">
    <text evidence="2">Belongs to the MGMT family.</text>
</comment>